<evidence type="ECO:0000313" key="7">
    <source>
        <dbReference type="EMBL" id="KGG79540.1"/>
    </source>
</evidence>
<dbReference type="STRING" id="1156417.Y919_11385"/>
<evidence type="ECO:0000256" key="5">
    <source>
        <dbReference type="SAM" id="SignalP"/>
    </source>
</evidence>
<dbReference type="PROSITE" id="PS01039">
    <property type="entry name" value="SBP_BACTERIAL_3"/>
    <property type="match status" value="1"/>
</dbReference>
<name>A0A096BEI5_9FIRM</name>
<dbReference type="PANTHER" id="PTHR35936:SF34">
    <property type="entry name" value="ABC TRANSPORTER EXTRACELLULAR-BINDING PROTEIN YCKB-RELATED"/>
    <property type="match status" value="1"/>
</dbReference>
<feature type="signal peptide" evidence="5">
    <location>
        <begin position="1"/>
        <end position="24"/>
    </location>
</feature>
<dbReference type="InterPro" id="IPR001638">
    <property type="entry name" value="Solute-binding_3/MltF_N"/>
</dbReference>
<dbReference type="AlphaFoldDB" id="A0A096BEI5"/>
<protein>
    <submittedName>
        <fullName evidence="7">Amino acid ABC transporter substrate-binding protein</fullName>
    </submittedName>
</protein>
<comment type="subcellular location">
    <subcellularLocation>
        <location evidence="1">Cell envelope</location>
    </subcellularLocation>
</comment>
<comment type="similarity">
    <text evidence="2 4">Belongs to the bacterial solute-binding protein 3 family.</text>
</comment>
<comment type="caution">
    <text evidence="7">The sequence shown here is derived from an EMBL/GenBank/DDBJ whole genome shotgun (WGS) entry which is preliminary data.</text>
</comment>
<dbReference type="Gene3D" id="3.40.190.10">
    <property type="entry name" value="Periplasmic binding protein-like II"/>
    <property type="match status" value="2"/>
</dbReference>
<dbReference type="PANTHER" id="PTHR35936">
    <property type="entry name" value="MEMBRANE-BOUND LYTIC MUREIN TRANSGLYCOSYLASE F"/>
    <property type="match status" value="1"/>
</dbReference>
<gene>
    <name evidence="7" type="ORF">Y919_11385</name>
</gene>
<dbReference type="PROSITE" id="PS51257">
    <property type="entry name" value="PROKAR_LIPOPROTEIN"/>
    <property type="match status" value="1"/>
</dbReference>
<dbReference type="Pfam" id="PF00497">
    <property type="entry name" value="SBP_bac_3"/>
    <property type="match status" value="1"/>
</dbReference>
<evidence type="ECO:0000256" key="4">
    <source>
        <dbReference type="RuleBase" id="RU003744"/>
    </source>
</evidence>
<evidence type="ECO:0000256" key="1">
    <source>
        <dbReference type="ARBA" id="ARBA00004196"/>
    </source>
</evidence>
<organism evidence="7 8">
    <name type="scientific">Caloranaerobacter azorensis H53214</name>
    <dbReference type="NCBI Taxonomy" id="1156417"/>
    <lineage>
        <taxon>Bacteria</taxon>
        <taxon>Bacillati</taxon>
        <taxon>Bacillota</taxon>
        <taxon>Tissierellia</taxon>
        <taxon>Tissierellales</taxon>
        <taxon>Thermohalobacteraceae</taxon>
        <taxon>Caloranaerobacter</taxon>
    </lineage>
</organism>
<feature type="domain" description="Solute-binding protein family 3/N-terminal" evidence="6">
    <location>
        <begin position="40"/>
        <end position="263"/>
    </location>
</feature>
<dbReference type="SMART" id="SM00062">
    <property type="entry name" value="PBPb"/>
    <property type="match status" value="1"/>
</dbReference>
<evidence type="ECO:0000259" key="6">
    <source>
        <dbReference type="SMART" id="SM00062"/>
    </source>
</evidence>
<evidence type="ECO:0000256" key="3">
    <source>
        <dbReference type="ARBA" id="ARBA00022729"/>
    </source>
</evidence>
<accession>A0A096BEI5</accession>
<dbReference type="CDD" id="cd00996">
    <property type="entry name" value="PBP2_AatB_like"/>
    <property type="match status" value="1"/>
</dbReference>
<evidence type="ECO:0000313" key="8">
    <source>
        <dbReference type="Proteomes" id="UP000029622"/>
    </source>
</evidence>
<dbReference type="Proteomes" id="UP000029622">
    <property type="component" value="Unassembled WGS sequence"/>
</dbReference>
<dbReference type="GO" id="GO:0030313">
    <property type="term" value="C:cell envelope"/>
    <property type="evidence" value="ECO:0007669"/>
    <property type="project" value="UniProtKB-SubCell"/>
</dbReference>
<proteinExistence type="inferred from homology"/>
<dbReference type="EMBL" id="AZTB01000085">
    <property type="protein sequence ID" value="KGG79540.1"/>
    <property type="molecule type" value="Genomic_DNA"/>
</dbReference>
<sequence length="267" mass="30512">MKKNYVLLVSALILLLISFTGCNQKNTEDKSLEKIREKGYFVVGLDDNFPPMGFRDKSGEIVGFDIDMAKEAAKRMGVEVKFKPVDWDGVILSLKKKDIDLIWNGLTVTEERKKQISFSKIYLSNRQIIIVNKDSNINSKDDLKGKIIGVQLGSSSEQALNFDKDLIKTLKNVRKYSNNTEALLDLKAKRIDAVVIDEIVGRYYIAKRQDEYRILEKDIGDESYAVGIRKEDVSFREELDRVLDEMKKDGTAAEISKKWFGEDIVIK</sequence>
<dbReference type="RefSeq" id="WP_035164908.1">
    <property type="nucleotide sequence ID" value="NZ_AZTB01000085.1"/>
</dbReference>
<evidence type="ECO:0000256" key="2">
    <source>
        <dbReference type="ARBA" id="ARBA00010333"/>
    </source>
</evidence>
<dbReference type="InterPro" id="IPR018313">
    <property type="entry name" value="SBP_3_CS"/>
</dbReference>
<feature type="chain" id="PRO_5038367558" evidence="5">
    <location>
        <begin position="25"/>
        <end position="267"/>
    </location>
</feature>
<reference evidence="7 8" key="1">
    <citation type="submission" date="2013-12" db="EMBL/GenBank/DDBJ databases">
        <title>Draft genome sequence of Caloranaerobacter sp. H53214.</title>
        <authorList>
            <person name="Jiang L.J."/>
            <person name="Shao Z.Z."/>
            <person name="Long M.N."/>
        </authorList>
    </citation>
    <scope>NUCLEOTIDE SEQUENCE [LARGE SCALE GENOMIC DNA]</scope>
    <source>
        <strain evidence="7 8">H53214</strain>
    </source>
</reference>
<dbReference type="SUPFAM" id="SSF53850">
    <property type="entry name" value="Periplasmic binding protein-like II"/>
    <property type="match status" value="1"/>
</dbReference>
<keyword evidence="3 5" id="KW-0732">Signal</keyword>